<comment type="caution">
    <text evidence="1">The sequence shown here is derived from an EMBL/GenBank/DDBJ whole genome shotgun (WGS) entry which is preliminary data.</text>
</comment>
<dbReference type="Proteomes" id="UP001157961">
    <property type="component" value="Unassembled WGS sequence"/>
</dbReference>
<accession>A0ABY1P5R0</accession>
<name>A0ABY1P5R0_9RHOB</name>
<evidence type="ECO:0000313" key="2">
    <source>
        <dbReference type="Proteomes" id="UP001157961"/>
    </source>
</evidence>
<reference evidence="1 2" key="1">
    <citation type="submission" date="2017-05" db="EMBL/GenBank/DDBJ databases">
        <authorList>
            <person name="Varghese N."/>
            <person name="Submissions S."/>
        </authorList>
    </citation>
    <scope>NUCLEOTIDE SEQUENCE [LARGE SCALE GENOMIC DNA]</scope>
    <source>
        <strain evidence="1 2">DSM 29734</strain>
    </source>
</reference>
<keyword evidence="2" id="KW-1185">Reference proteome</keyword>
<evidence type="ECO:0008006" key="3">
    <source>
        <dbReference type="Google" id="ProtNLM"/>
    </source>
</evidence>
<organism evidence="1 2">
    <name type="scientific">Shimia sagamensis</name>
    <dbReference type="NCBI Taxonomy" id="1566352"/>
    <lineage>
        <taxon>Bacteria</taxon>
        <taxon>Pseudomonadati</taxon>
        <taxon>Pseudomonadota</taxon>
        <taxon>Alphaproteobacteria</taxon>
        <taxon>Rhodobacterales</taxon>
        <taxon>Roseobacteraceae</taxon>
    </lineage>
</organism>
<proteinExistence type="predicted"/>
<sequence>MSAAEFEAYVAGKTLFYEADGRRYGVEEYLSDRRVRWAFLDGSGQCKDGYWYEEAGQICFVYEDSPGAQCWSFYEDPRGLSAKFENEPDGRLLYEIEDTNDEMLCLGPDVGV</sequence>
<gene>
    <name evidence="1" type="ORF">SAMN06265373_105166</name>
</gene>
<evidence type="ECO:0000313" key="1">
    <source>
        <dbReference type="EMBL" id="SMP25821.1"/>
    </source>
</evidence>
<dbReference type="EMBL" id="FXTY01000005">
    <property type="protein sequence ID" value="SMP25821.1"/>
    <property type="molecule type" value="Genomic_DNA"/>
</dbReference>
<protein>
    <recommendedName>
        <fullName evidence="3">MORN repeat variant</fullName>
    </recommendedName>
</protein>